<dbReference type="OrthoDB" id="6115735at2"/>
<dbReference type="InterPro" id="IPR035965">
    <property type="entry name" value="PAS-like_dom_sf"/>
</dbReference>
<organism evidence="9 10">
    <name type="scientific">Thalassospira alkalitolerans</name>
    <dbReference type="NCBI Taxonomy" id="1293890"/>
    <lineage>
        <taxon>Bacteria</taxon>
        <taxon>Pseudomonadati</taxon>
        <taxon>Pseudomonadota</taxon>
        <taxon>Alphaproteobacteria</taxon>
        <taxon>Rhodospirillales</taxon>
        <taxon>Thalassospiraceae</taxon>
        <taxon>Thalassospira</taxon>
    </lineage>
</organism>
<dbReference type="SMART" id="SM00387">
    <property type="entry name" value="HATPase_c"/>
    <property type="match status" value="1"/>
</dbReference>
<dbReference type="FunFam" id="3.30.565.10:FF:000006">
    <property type="entry name" value="Sensor histidine kinase WalK"/>
    <property type="match status" value="1"/>
</dbReference>
<feature type="domain" description="Histidine kinase" evidence="7">
    <location>
        <begin position="158"/>
        <end position="376"/>
    </location>
</feature>
<dbReference type="STRING" id="1293890.TALK_07680"/>
<name>A0A1Y2LD20_9PROT</name>
<dbReference type="SUPFAM" id="SSF55874">
    <property type="entry name" value="ATPase domain of HSP90 chaperone/DNA topoisomerase II/histidine kinase"/>
    <property type="match status" value="1"/>
</dbReference>
<feature type="domain" description="PAS" evidence="8">
    <location>
        <begin position="25"/>
        <end position="63"/>
    </location>
</feature>
<dbReference type="PANTHER" id="PTHR43711:SF1">
    <property type="entry name" value="HISTIDINE KINASE 1"/>
    <property type="match status" value="1"/>
</dbReference>
<dbReference type="InterPro" id="IPR003594">
    <property type="entry name" value="HATPase_dom"/>
</dbReference>
<dbReference type="CDD" id="cd00075">
    <property type="entry name" value="HATPase"/>
    <property type="match status" value="1"/>
</dbReference>
<dbReference type="SUPFAM" id="SSF47384">
    <property type="entry name" value="Homodimeric domain of signal transducing histidine kinase"/>
    <property type="match status" value="1"/>
</dbReference>
<dbReference type="InterPro" id="IPR000014">
    <property type="entry name" value="PAS"/>
</dbReference>
<gene>
    <name evidence="9" type="ORF">TALK_07680</name>
</gene>
<dbReference type="PROSITE" id="PS50109">
    <property type="entry name" value="HIS_KIN"/>
    <property type="match status" value="1"/>
</dbReference>
<dbReference type="InterPro" id="IPR003661">
    <property type="entry name" value="HisK_dim/P_dom"/>
</dbReference>
<dbReference type="Gene3D" id="1.10.287.130">
    <property type="match status" value="1"/>
</dbReference>
<dbReference type="Pfam" id="PF13426">
    <property type="entry name" value="PAS_9"/>
    <property type="match status" value="1"/>
</dbReference>
<evidence type="ECO:0000256" key="6">
    <source>
        <dbReference type="ARBA" id="ARBA00023012"/>
    </source>
</evidence>
<dbReference type="Pfam" id="PF02518">
    <property type="entry name" value="HATPase_c"/>
    <property type="match status" value="1"/>
</dbReference>
<comment type="caution">
    <text evidence="9">The sequence shown here is derived from an EMBL/GenBank/DDBJ whole genome shotgun (WGS) entry which is preliminary data.</text>
</comment>
<comment type="catalytic activity">
    <reaction evidence="1">
        <text>ATP + protein L-histidine = ADP + protein N-phospho-L-histidine.</text>
        <dbReference type="EC" id="2.7.13.3"/>
    </reaction>
</comment>
<dbReference type="CDD" id="cd00082">
    <property type="entry name" value="HisKA"/>
    <property type="match status" value="1"/>
</dbReference>
<accession>A0A1Y2LD20</accession>
<dbReference type="PRINTS" id="PR00344">
    <property type="entry name" value="BCTRLSENSOR"/>
</dbReference>
<keyword evidence="4" id="KW-0808">Transferase</keyword>
<dbReference type="Gene3D" id="3.30.450.20">
    <property type="entry name" value="PAS domain"/>
    <property type="match status" value="1"/>
</dbReference>
<evidence type="ECO:0000313" key="9">
    <source>
        <dbReference type="EMBL" id="OSQ48804.1"/>
    </source>
</evidence>
<dbReference type="PROSITE" id="PS50112">
    <property type="entry name" value="PAS"/>
    <property type="match status" value="1"/>
</dbReference>
<evidence type="ECO:0000256" key="1">
    <source>
        <dbReference type="ARBA" id="ARBA00000085"/>
    </source>
</evidence>
<keyword evidence="10" id="KW-1185">Reference proteome</keyword>
<dbReference type="InterPro" id="IPR036097">
    <property type="entry name" value="HisK_dim/P_sf"/>
</dbReference>
<evidence type="ECO:0000256" key="2">
    <source>
        <dbReference type="ARBA" id="ARBA00012438"/>
    </source>
</evidence>
<dbReference type="Gene3D" id="3.30.565.10">
    <property type="entry name" value="Histidine kinase-like ATPase, C-terminal domain"/>
    <property type="match status" value="1"/>
</dbReference>
<reference evidence="9 10" key="1">
    <citation type="submission" date="2014-03" db="EMBL/GenBank/DDBJ databases">
        <title>The draft genome sequence of Thalassospira alkalitolerans JCM 18968.</title>
        <authorList>
            <person name="Lai Q."/>
            <person name="Shao Z."/>
        </authorList>
    </citation>
    <scope>NUCLEOTIDE SEQUENCE [LARGE SCALE GENOMIC DNA]</scope>
    <source>
        <strain evidence="9 10">JCM 18968</strain>
    </source>
</reference>
<dbReference type="InterPro" id="IPR036890">
    <property type="entry name" value="HATPase_C_sf"/>
</dbReference>
<dbReference type="SUPFAM" id="SSF55785">
    <property type="entry name" value="PYP-like sensor domain (PAS domain)"/>
    <property type="match status" value="1"/>
</dbReference>
<evidence type="ECO:0000259" key="8">
    <source>
        <dbReference type="PROSITE" id="PS50112"/>
    </source>
</evidence>
<keyword evidence="3" id="KW-0597">Phosphoprotein</keyword>
<dbReference type="AlphaFoldDB" id="A0A1Y2LD20"/>
<dbReference type="InterPro" id="IPR004358">
    <property type="entry name" value="Sig_transdc_His_kin-like_C"/>
</dbReference>
<dbReference type="InterPro" id="IPR050736">
    <property type="entry name" value="Sensor_HK_Regulatory"/>
</dbReference>
<dbReference type="Pfam" id="PF00512">
    <property type="entry name" value="HisKA"/>
    <property type="match status" value="1"/>
</dbReference>
<evidence type="ECO:0000313" key="10">
    <source>
        <dbReference type="Proteomes" id="UP000193396"/>
    </source>
</evidence>
<dbReference type="InterPro" id="IPR005467">
    <property type="entry name" value="His_kinase_dom"/>
</dbReference>
<dbReference type="Proteomes" id="UP000193396">
    <property type="component" value="Unassembled WGS sequence"/>
</dbReference>
<keyword evidence="5 9" id="KW-0418">Kinase</keyword>
<evidence type="ECO:0000259" key="7">
    <source>
        <dbReference type="PROSITE" id="PS50109"/>
    </source>
</evidence>
<dbReference type="GO" id="GO:0000155">
    <property type="term" value="F:phosphorelay sensor kinase activity"/>
    <property type="evidence" value="ECO:0007669"/>
    <property type="project" value="InterPro"/>
</dbReference>
<keyword evidence="6" id="KW-0902">Two-component regulatory system</keyword>
<evidence type="ECO:0000256" key="5">
    <source>
        <dbReference type="ARBA" id="ARBA00022777"/>
    </source>
</evidence>
<sequence length="376" mass="40547">MGPGANLINDNPVGTETAPLADQVVLDALPYAAVICDRGGKVLQCNEAMAQLIGVARDKMIGRKAGFLSAGLLNDIDDVFASGRTWRGDIVLVNANDDSHVCDLSIAPLEYFGGTETRTAVLMTLLENDRQQQAERTLMEQNRERSDSNASKSDFIANMGHELRTPLNAIIGNSELIAHGVLGDLPDGYRDCGRDVHEAGTHLLELVNNVLDVSKLSNGSMALQLSEEDVVSVTQEAAKLVRDDIKKRHHKLTLDLPSKPLVMQCDRLKLKQILINILSNAAKFTPDHGKISISLKAHDDEISFAVQDNGVGMSPNDIPRALARFSQLHPTGVKESAGTGLGLPLAKLLIELHGGRLSIESDLGKGTTVRIALPRI</sequence>
<evidence type="ECO:0000256" key="4">
    <source>
        <dbReference type="ARBA" id="ARBA00022679"/>
    </source>
</evidence>
<evidence type="ECO:0000256" key="3">
    <source>
        <dbReference type="ARBA" id="ARBA00022553"/>
    </source>
</evidence>
<dbReference type="SMART" id="SM00388">
    <property type="entry name" value="HisKA"/>
    <property type="match status" value="1"/>
</dbReference>
<protein>
    <recommendedName>
        <fullName evidence="2">histidine kinase</fullName>
        <ecNumber evidence="2">2.7.13.3</ecNumber>
    </recommendedName>
</protein>
<dbReference type="CDD" id="cd00130">
    <property type="entry name" value="PAS"/>
    <property type="match status" value="1"/>
</dbReference>
<proteinExistence type="predicted"/>
<dbReference type="PANTHER" id="PTHR43711">
    <property type="entry name" value="TWO-COMPONENT HISTIDINE KINASE"/>
    <property type="match status" value="1"/>
</dbReference>
<dbReference type="EC" id="2.7.13.3" evidence="2"/>
<dbReference type="RefSeq" id="WP_085617526.1">
    <property type="nucleotide sequence ID" value="NZ_CAXBPE010000001.1"/>
</dbReference>
<dbReference type="EMBL" id="JFKB01000004">
    <property type="protein sequence ID" value="OSQ48804.1"/>
    <property type="molecule type" value="Genomic_DNA"/>
</dbReference>